<dbReference type="PANTHER" id="PTHR11895:SF151">
    <property type="entry name" value="GLUTAMYL-TRNA(GLN) AMIDOTRANSFERASE SUBUNIT A"/>
    <property type="match status" value="1"/>
</dbReference>
<organism evidence="2 3">
    <name type="scientific">Candidatus Harrisonbacteria bacterium CG10_big_fil_rev_8_21_14_0_10_45_28</name>
    <dbReference type="NCBI Taxonomy" id="1974586"/>
    <lineage>
        <taxon>Bacteria</taxon>
        <taxon>Candidatus Harrisoniibacteriota</taxon>
    </lineage>
</organism>
<keyword evidence="2" id="KW-0808">Transferase</keyword>
<dbReference type="Pfam" id="PF01425">
    <property type="entry name" value="Amidase"/>
    <property type="match status" value="1"/>
</dbReference>
<comment type="caution">
    <text evidence="2">The sequence shown here is derived from an EMBL/GenBank/DDBJ whole genome shotgun (WGS) entry which is preliminary data.</text>
</comment>
<reference evidence="3" key="1">
    <citation type="submission" date="2017-09" db="EMBL/GenBank/DDBJ databases">
        <title>Depth-based differentiation of microbial function through sediment-hosted aquifers and enrichment of novel symbionts in the deep terrestrial subsurface.</title>
        <authorList>
            <person name="Probst A.J."/>
            <person name="Ladd B."/>
            <person name="Jarett J.K."/>
            <person name="Geller-Mcgrath D.E."/>
            <person name="Sieber C.M.K."/>
            <person name="Emerson J.B."/>
            <person name="Anantharaman K."/>
            <person name="Thomas B.C."/>
            <person name="Malmstrom R."/>
            <person name="Stieglmeier M."/>
            <person name="Klingl A."/>
            <person name="Woyke T."/>
            <person name="Ryan C.M."/>
            <person name="Banfield J.F."/>
        </authorList>
    </citation>
    <scope>NUCLEOTIDE SEQUENCE [LARGE SCALE GENOMIC DNA]</scope>
</reference>
<dbReference type="GO" id="GO:0016874">
    <property type="term" value="F:ligase activity"/>
    <property type="evidence" value="ECO:0007669"/>
    <property type="project" value="UniProtKB-KW"/>
</dbReference>
<dbReference type="EMBL" id="PFBC01000004">
    <property type="protein sequence ID" value="PIR88256.1"/>
    <property type="molecule type" value="Genomic_DNA"/>
</dbReference>
<gene>
    <name evidence="2" type="primary">gatA</name>
    <name evidence="2" type="ORF">COU10_00190</name>
</gene>
<evidence type="ECO:0000313" key="3">
    <source>
        <dbReference type="Proteomes" id="UP000230903"/>
    </source>
</evidence>
<dbReference type="Gene3D" id="3.90.1300.10">
    <property type="entry name" value="Amidase signature (AS) domain"/>
    <property type="match status" value="1"/>
</dbReference>
<dbReference type="SUPFAM" id="SSF75304">
    <property type="entry name" value="Amidase signature (AS) enzymes"/>
    <property type="match status" value="1"/>
</dbReference>
<evidence type="ECO:0000259" key="1">
    <source>
        <dbReference type="Pfam" id="PF01425"/>
    </source>
</evidence>
<dbReference type="InterPro" id="IPR000120">
    <property type="entry name" value="Amidase"/>
</dbReference>
<dbReference type="PANTHER" id="PTHR11895">
    <property type="entry name" value="TRANSAMIDASE"/>
    <property type="match status" value="1"/>
</dbReference>
<keyword evidence="2" id="KW-0436">Ligase</keyword>
<dbReference type="Proteomes" id="UP000230903">
    <property type="component" value="Unassembled WGS sequence"/>
</dbReference>
<dbReference type="AlphaFoldDB" id="A0A2H0URG4"/>
<name>A0A2H0URG4_9BACT</name>
<feature type="domain" description="Amidase" evidence="1">
    <location>
        <begin position="1"/>
        <end position="111"/>
    </location>
</feature>
<dbReference type="GO" id="GO:0016740">
    <property type="term" value="F:transferase activity"/>
    <property type="evidence" value="ECO:0007669"/>
    <property type="project" value="UniProtKB-KW"/>
</dbReference>
<feature type="non-terminal residue" evidence="2">
    <location>
        <position position="1"/>
    </location>
</feature>
<dbReference type="InterPro" id="IPR023631">
    <property type="entry name" value="Amidase_dom"/>
</dbReference>
<dbReference type="EC" id="6.3.5.-" evidence="2"/>
<sequence>TRRILLGTYALSSGYYDAYYKKAIEAKEYITDDFNKVFKEVDVLLTPTAPTRAFKIGEKLDDPLQMYLSDIFTIPVNLAGLPAISIPVKQLTELPIGFQLIGKKWHDLSLLQIAQLYER</sequence>
<accession>A0A2H0URG4</accession>
<protein>
    <submittedName>
        <fullName evidence="2">Asp-tRNA(Asn)/Glu-tRNA(Gln) amidotransferase GatCAB subunit A</fullName>
        <ecNumber evidence="2">6.3.5.-</ecNumber>
    </submittedName>
</protein>
<proteinExistence type="predicted"/>
<evidence type="ECO:0000313" key="2">
    <source>
        <dbReference type="EMBL" id="PIR88256.1"/>
    </source>
</evidence>
<dbReference type="InterPro" id="IPR036928">
    <property type="entry name" value="AS_sf"/>
</dbReference>